<accession>A0AAP0LLA6</accession>
<reference evidence="2 3" key="1">
    <citation type="submission" date="2024-05" db="EMBL/GenBank/DDBJ databases">
        <title>Haplotype-resolved chromosome-level genome assembly of Huyou (Citrus changshanensis).</title>
        <authorList>
            <person name="Miao C."/>
            <person name="Chen W."/>
            <person name="Wu Y."/>
            <person name="Wang L."/>
            <person name="Zhao S."/>
            <person name="Grierson D."/>
            <person name="Xu C."/>
            <person name="Chen K."/>
        </authorList>
    </citation>
    <scope>NUCLEOTIDE SEQUENCE [LARGE SCALE GENOMIC DNA]</scope>
    <source>
        <strain evidence="2">01-14</strain>
        <tissue evidence="2">Leaf</tissue>
    </source>
</reference>
<gene>
    <name evidence="2" type="ORF">WN944_029449</name>
</gene>
<name>A0AAP0LLA6_9ROSI</name>
<sequence>MSAQSETRFRAAMIGTRYAETILKSQQNMILNESNKTEKERLRKKKANTEAEIRAAKMELKKMQRLKEMQIARLEIDKIQRTVEWNDALYVTREFEKLIGVRTCPVRSFTIVFSDSTWANSVRVF</sequence>
<feature type="coiled-coil region" evidence="1">
    <location>
        <begin position="32"/>
        <end position="66"/>
    </location>
</feature>
<dbReference type="EMBL" id="JBCGBO010000025">
    <property type="protein sequence ID" value="KAK9177427.1"/>
    <property type="molecule type" value="Genomic_DNA"/>
</dbReference>
<comment type="caution">
    <text evidence="2">The sequence shown here is derived from an EMBL/GenBank/DDBJ whole genome shotgun (WGS) entry which is preliminary data.</text>
</comment>
<evidence type="ECO:0000313" key="2">
    <source>
        <dbReference type="EMBL" id="KAK9177427.1"/>
    </source>
</evidence>
<dbReference type="AlphaFoldDB" id="A0AAP0LLA6"/>
<evidence type="ECO:0000313" key="3">
    <source>
        <dbReference type="Proteomes" id="UP001428341"/>
    </source>
</evidence>
<protein>
    <submittedName>
        <fullName evidence="2">Uncharacterized protein</fullName>
    </submittedName>
</protein>
<organism evidence="2 3">
    <name type="scientific">Citrus x changshan-huyou</name>
    <dbReference type="NCBI Taxonomy" id="2935761"/>
    <lineage>
        <taxon>Eukaryota</taxon>
        <taxon>Viridiplantae</taxon>
        <taxon>Streptophyta</taxon>
        <taxon>Embryophyta</taxon>
        <taxon>Tracheophyta</taxon>
        <taxon>Spermatophyta</taxon>
        <taxon>Magnoliopsida</taxon>
        <taxon>eudicotyledons</taxon>
        <taxon>Gunneridae</taxon>
        <taxon>Pentapetalae</taxon>
        <taxon>rosids</taxon>
        <taxon>malvids</taxon>
        <taxon>Sapindales</taxon>
        <taxon>Rutaceae</taxon>
        <taxon>Aurantioideae</taxon>
        <taxon>Citrus</taxon>
    </lineage>
</organism>
<evidence type="ECO:0000256" key="1">
    <source>
        <dbReference type="SAM" id="Coils"/>
    </source>
</evidence>
<keyword evidence="1" id="KW-0175">Coiled coil</keyword>
<dbReference type="Proteomes" id="UP001428341">
    <property type="component" value="Unassembled WGS sequence"/>
</dbReference>
<proteinExistence type="predicted"/>
<keyword evidence="3" id="KW-1185">Reference proteome</keyword>